<dbReference type="EMBL" id="AP026867">
    <property type="protein sequence ID" value="BDS14124.1"/>
    <property type="molecule type" value="Genomic_DNA"/>
</dbReference>
<keyword evidence="2" id="KW-0732">Signal</keyword>
<dbReference type="GO" id="GO:0006508">
    <property type="term" value="P:proteolysis"/>
    <property type="evidence" value="ECO:0007669"/>
    <property type="project" value="InterPro"/>
</dbReference>
<evidence type="ECO:0000256" key="2">
    <source>
        <dbReference type="SAM" id="SignalP"/>
    </source>
</evidence>
<dbReference type="PANTHER" id="PTHR42776:SF27">
    <property type="entry name" value="DIPEPTIDYL PEPTIDASE FAMILY MEMBER 6"/>
    <property type="match status" value="1"/>
</dbReference>
<dbReference type="InterPro" id="IPR001375">
    <property type="entry name" value="Peptidase_S9_cat"/>
</dbReference>
<sequence>MSWNVINYFRNFILLVCVLSMSACIPSESTNTNNMIATIPLEDFFKNPEKTAYSLSPNGEYFAFLAPYQNRKNIFVQKIGTEEIQQITQVTDRDLSGFFWANDERLIFVRDFDGDENYHLFSVTKEGKDEKDLTPFENVKVDIIDDLENDPEHLIIGMNKRIPQVFDPYRINIRTGETKQLAENPGNISSWITDHKGQLRIAIATDGVNTSVLYRKTEQDNFNIVLTTNFKETVHPMYFDFDNDETVYALSNRGRDKTAVVKMNIATGEELELIFEHPEVDVSYMSYSRQRQVPTTISYVTWKRQHKFVDQQVEDLYKRLERDLGKYEVVITSTNKSEDKFVVRTYSDRSLGAYYFYDKTTDQLEKITEVSAWLKEDQLAEMKPINYKSRDGLTIHGYLTLPKNVEHKNLPVIINPHGGPWARDAWTFNPEVQFLANRGYAVLQMNFRGSTGYGRQFWEASFQEWGLKMQDDVTDGVQWLIDEGIADPSRIAIYGGSYGGYCTLAGITFTPDLYACAIDYVGVSNLFTFMETIPPYWEIYLKMLHEMVGDPSNPEDSIRMRATSPVFHVDKIKAPLLIAQGAKDPRVNQDESDQMVAALREKGVAIEYILKENEGHGFHNQENRFEFYGRMEKFLEKHLTLQLQNN</sequence>
<evidence type="ECO:0000259" key="3">
    <source>
        <dbReference type="Pfam" id="PF00326"/>
    </source>
</evidence>
<dbReference type="PANTHER" id="PTHR42776">
    <property type="entry name" value="SERINE PEPTIDASE S9 FAMILY MEMBER"/>
    <property type="match status" value="1"/>
</dbReference>
<dbReference type="SUPFAM" id="SSF53474">
    <property type="entry name" value="alpha/beta-Hydrolases"/>
    <property type="match status" value="1"/>
</dbReference>
<proteinExistence type="predicted"/>
<feature type="signal peptide" evidence="2">
    <location>
        <begin position="1"/>
        <end position="29"/>
    </location>
</feature>
<gene>
    <name evidence="4" type="ORF">AsAng_0048960</name>
</gene>
<feature type="chain" id="PRO_5037229691" evidence="2">
    <location>
        <begin position="30"/>
        <end position="646"/>
    </location>
</feature>
<evidence type="ECO:0000313" key="5">
    <source>
        <dbReference type="Proteomes" id="UP001060919"/>
    </source>
</evidence>
<keyword evidence="1" id="KW-0378">Hydrolase</keyword>
<organism evidence="4 5">
    <name type="scientific">Aureispira anguillae</name>
    <dbReference type="NCBI Taxonomy" id="2864201"/>
    <lineage>
        <taxon>Bacteria</taxon>
        <taxon>Pseudomonadati</taxon>
        <taxon>Bacteroidota</taxon>
        <taxon>Saprospiria</taxon>
        <taxon>Saprospirales</taxon>
        <taxon>Saprospiraceae</taxon>
        <taxon>Aureispira</taxon>
    </lineage>
</organism>
<dbReference type="SUPFAM" id="SSF82171">
    <property type="entry name" value="DPP6 N-terminal domain-like"/>
    <property type="match status" value="1"/>
</dbReference>
<dbReference type="GO" id="GO:0004252">
    <property type="term" value="F:serine-type endopeptidase activity"/>
    <property type="evidence" value="ECO:0007669"/>
    <property type="project" value="TreeGrafter"/>
</dbReference>
<keyword evidence="5" id="KW-1185">Reference proteome</keyword>
<name>A0A916DUG6_9BACT</name>
<evidence type="ECO:0000313" key="4">
    <source>
        <dbReference type="EMBL" id="BDS14124.1"/>
    </source>
</evidence>
<accession>A0A916DUG6</accession>
<reference evidence="4" key="1">
    <citation type="submission" date="2022-09" db="EMBL/GenBank/DDBJ databases">
        <title>Aureispira anguillicida sp. nov., isolated from Leptocephalus of Japanese eel Anguilla japonica.</title>
        <authorList>
            <person name="Yuasa K."/>
            <person name="Mekata T."/>
            <person name="Ikunari K."/>
        </authorList>
    </citation>
    <scope>NUCLEOTIDE SEQUENCE</scope>
    <source>
        <strain evidence="4">EL160426</strain>
    </source>
</reference>
<dbReference type="AlphaFoldDB" id="A0A916DUG6"/>
<dbReference type="Gene3D" id="2.120.10.30">
    <property type="entry name" value="TolB, C-terminal domain"/>
    <property type="match status" value="1"/>
</dbReference>
<dbReference type="Pfam" id="PF00326">
    <property type="entry name" value="Peptidase_S9"/>
    <property type="match status" value="1"/>
</dbReference>
<dbReference type="Proteomes" id="UP001060919">
    <property type="component" value="Chromosome"/>
</dbReference>
<dbReference type="KEGG" id="aup:AsAng_0048960"/>
<protein>
    <submittedName>
        <fullName evidence="4">S9 family peptidase</fullName>
    </submittedName>
</protein>
<dbReference type="InterPro" id="IPR029058">
    <property type="entry name" value="AB_hydrolase_fold"/>
</dbReference>
<feature type="domain" description="Peptidase S9 prolyl oligopeptidase catalytic" evidence="3">
    <location>
        <begin position="426"/>
        <end position="640"/>
    </location>
</feature>
<dbReference type="InterPro" id="IPR011042">
    <property type="entry name" value="6-blade_b-propeller_TolB-like"/>
</dbReference>
<dbReference type="Gene3D" id="3.40.50.1820">
    <property type="entry name" value="alpha/beta hydrolase"/>
    <property type="match status" value="1"/>
</dbReference>
<evidence type="ECO:0000256" key="1">
    <source>
        <dbReference type="ARBA" id="ARBA00022801"/>
    </source>
</evidence>